<name>A0A0S4JSW0_BODSA</name>
<evidence type="ECO:0000313" key="1">
    <source>
        <dbReference type="EMBL" id="CUG93908.1"/>
    </source>
</evidence>
<protein>
    <submittedName>
        <fullName evidence="1">Uncharacterized protein</fullName>
    </submittedName>
</protein>
<dbReference type="VEuPathDB" id="TriTrypDB:BSAL_45535"/>
<sequence>MCIRGGEIAGGKAWLQGGGWIHALGSNVTLRNQTDAEALATMHRNNGIVEPMHHYIDLCAALFPKFGGSFTKSVRQRTAAHAAQLVVFQPLDRVLSGRLLLRELLSQCDFLHIGDLLNFTIVIHAWYGVPQKVSVSDGVVERLSESIEQNRGRLVVPKNLTEFFGFDPAPNVSKMLAVHVRYNEKDEHINVADGNAFQFPDCARKPC</sequence>
<keyword evidence="2" id="KW-1185">Reference proteome</keyword>
<dbReference type="Proteomes" id="UP000051952">
    <property type="component" value="Unassembled WGS sequence"/>
</dbReference>
<accession>A0A0S4JSW0</accession>
<evidence type="ECO:0000313" key="2">
    <source>
        <dbReference type="Proteomes" id="UP000051952"/>
    </source>
</evidence>
<proteinExistence type="predicted"/>
<dbReference type="EMBL" id="CYKH01002206">
    <property type="protein sequence ID" value="CUG93908.1"/>
    <property type="molecule type" value="Genomic_DNA"/>
</dbReference>
<dbReference type="AlphaFoldDB" id="A0A0S4JSW0"/>
<organism evidence="1 2">
    <name type="scientific">Bodo saltans</name>
    <name type="common">Flagellated protozoan</name>
    <dbReference type="NCBI Taxonomy" id="75058"/>
    <lineage>
        <taxon>Eukaryota</taxon>
        <taxon>Discoba</taxon>
        <taxon>Euglenozoa</taxon>
        <taxon>Kinetoplastea</taxon>
        <taxon>Metakinetoplastina</taxon>
        <taxon>Eubodonida</taxon>
        <taxon>Bodonidae</taxon>
        <taxon>Bodo</taxon>
    </lineage>
</organism>
<reference evidence="2" key="1">
    <citation type="submission" date="2015-09" db="EMBL/GenBank/DDBJ databases">
        <authorList>
            <consortium name="Pathogen Informatics"/>
        </authorList>
    </citation>
    <scope>NUCLEOTIDE SEQUENCE [LARGE SCALE GENOMIC DNA]</scope>
    <source>
        <strain evidence="2">Lake Konstanz</strain>
    </source>
</reference>
<gene>
    <name evidence="1" type="ORF">BSAL_45535</name>
</gene>